<sequence length="305" mass="34213">MFGGFKARLNLLGGKKKNDHSELTSDMFVTGNYRVNREDLYGYTQDLPKSRPIEQPPRLRPVKSTSNLVQPKTANPNLRNSTPAISRDPRGAELADRNSVLSRKELKTQEKEQKRLEKQLLIEQKKQAQEKAKQEKLMMERAKKETQKAKSGKKDTKKKAPMPQTQPQTRPLTQPQPQAQPQSQPQPQTQPQTRPQTQPQTSNPAQLQPAYSTNTLDSSISRSSGPPPYSEVPKSEPAQGTKDKSGNVIYSKPVDTGSWDIISQHREQISRPVGAISTDGKRKQMVMDLNYNFGATSNSRENSDA</sequence>
<accession>A0A0L7LDG9</accession>
<evidence type="ECO:0000256" key="1">
    <source>
        <dbReference type="SAM" id="MobiDB-lite"/>
    </source>
</evidence>
<name>A0A0L7LDG9_OPEBR</name>
<feature type="compositionally biased region" description="Low complexity" evidence="1">
    <location>
        <begin position="163"/>
        <end position="201"/>
    </location>
</feature>
<feature type="compositionally biased region" description="Polar residues" evidence="1">
    <location>
        <begin position="202"/>
        <end position="224"/>
    </location>
</feature>
<feature type="region of interest" description="Disordered" evidence="1">
    <location>
        <begin position="126"/>
        <end position="254"/>
    </location>
</feature>
<evidence type="ECO:0000313" key="3">
    <source>
        <dbReference type="Proteomes" id="UP000037510"/>
    </source>
</evidence>
<comment type="caution">
    <text evidence="2">The sequence shown here is derived from an EMBL/GenBank/DDBJ whole genome shotgun (WGS) entry which is preliminary data.</text>
</comment>
<proteinExistence type="predicted"/>
<feature type="compositionally biased region" description="Basic and acidic residues" evidence="1">
    <location>
        <begin position="87"/>
        <end position="114"/>
    </location>
</feature>
<evidence type="ECO:0000313" key="2">
    <source>
        <dbReference type="EMBL" id="KOB73522.1"/>
    </source>
</evidence>
<feature type="compositionally biased region" description="Polar residues" evidence="1">
    <location>
        <begin position="63"/>
        <end position="84"/>
    </location>
</feature>
<protein>
    <submittedName>
        <fullName evidence="2">Uncharacterized protein</fullName>
    </submittedName>
</protein>
<gene>
    <name evidence="2" type="ORF">OBRU01_10133</name>
</gene>
<feature type="compositionally biased region" description="Basic and acidic residues" evidence="1">
    <location>
        <begin position="126"/>
        <end position="154"/>
    </location>
</feature>
<dbReference type="AlphaFoldDB" id="A0A0L7LDG9"/>
<dbReference type="EMBL" id="JTDY01001562">
    <property type="protein sequence ID" value="KOB73522.1"/>
    <property type="molecule type" value="Genomic_DNA"/>
</dbReference>
<reference evidence="2 3" key="1">
    <citation type="journal article" date="2015" name="Genome Biol. Evol.">
        <title>The genome of winter moth (Operophtera brumata) provides a genomic perspective on sexual dimorphism and phenology.</title>
        <authorList>
            <person name="Derks M.F."/>
            <person name="Smit S."/>
            <person name="Salis L."/>
            <person name="Schijlen E."/>
            <person name="Bossers A."/>
            <person name="Mateman C."/>
            <person name="Pijl A.S."/>
            <person name="de Ridder D."/>
            <person name="Groenen M.A."/>
            <person name="Visser M.E."/>
            <person name="Megens H.J."/>
        </authorList>
    </citation>
    <scope>NUCLEOTIDE SEQUENCE [LARGE SCALE GENOMIC DNA]</scope>
    <source>
        <strain evidence="2">WM2013NL</strain>
        <tissue evidence="2">Head and thorax</tissue>
    </source>
</reference>
<organism evidence="2 3">
    <name type="scientific">Operophtera brumata</name>
    <name type="common">Winter moth</name>
    <name type="synonym">Phalaena brumata</name>
    <dbReference type="NCBI Taxonomy" id="104452"/>
    <lineage>
        <taxon>Eukaryota</taxon>
        <taxon>Metazoa</taxon>
        <taxon>Ecdysozoa</taxon>
        <taxon>Arthropoda</taxon>
        <taxon>Hexapoda</taxon>
        <taxon>Insecta</taxon>
        <taxon>Pterygota</taxon>
        <taxon>Neoptera</taxon>
        <taxon>Endopterygota</taxon>
        <taxon>Lepidoptera</taxon>
        <taxon>Glossata</taxon>
        <taxon>Ditrysia</taxon>
        <taxon>Geometroidea</taxon>
        <taxon>Geometridae</taxon>
        <taxon>Larentiinae</taxon>
        <taxon>Operophtera</taxon>
    </lineage>
</organism>
<keyword evidence="3" id="KW-1185">Reference proteome</keyword>
<dbReference type="Proteomes" id="UP000037510">
    <property type="component" value="Unassembled WGS sequence"/>
</dbReference>
<feature type="region of interest" description="Disordered" evidence="1">
    <location>
        <begin position="43"/>
        <end position="114"/>
    </location>
</feature>